<evidence type="ECO:0000313" key="1">
    <source>
        <dbReference type="EMBL" id="KFB42441.1"/>
    </source>
</evidence>
<dbReference type="EMBL" id="KE525185">
    <property type="protein sequence ID" value="KFB42441.1"/>
    <property type="molecule type" value="Genomic_DNA"/>
</dbReference>
<evidence type="ECO:0000313" key="3">
    <source>
        <dbReference type="Proteomes" id="UP000030765"/>
    </source>
</evidence>
<gene>
    <name evidence="1" type="ORF">ZHAS_00010141</name>
</gene>
<dbReference type="Proteomes" id="UP000030765">
    <property type="component" value="Unassembled WGS sequence"/>
</dbReference>
<sequence length="128" mass="13806">MSVSASFGGPFGRSTRTKVPYFRKSKAISHKTEQFVFKDSQEPFGAAATTNAGADSSIAALLDWIALFLGLIRFALDAVDESDGIYADCFSHAFVGDTIEGLVVFMLASCRSTSANIAKRVKMSVDFF</sequence>
<dbReference type="VEuPathDB" id="VectorBase:ASIC010141"/>
<dbReference type="EnsemblMetazoa" id="ASIC010141-RA">
    <property type="protein sequence ID" value="ASIC010141-PA"/>
    <property type="gene ID" value="ASIC010141"/>
</dbReference>
<dbReference type="VEuPathDB" id="VectorBase:ASIS011871"/>
<name>A0A084VWU7_ANOSI</name>
<protein>
    <submittedName>
        <fullName evidence="1 2">Glycosyl transferase</fullName>
    </submittedName>
</protein>
<organism evidence="1">
    <name type="scientific">Anopheles sinensis</name>
    <name type="common">Mosquito</name>
    <dbReference type="NCBI Taxonomy" id="74873"/>
    <lineage>
        <taxon>Eukaryota</taxon>
        <taxon>Metazoa</taxon>
        <taxon>Ecdysozoa</taxon>
        <taxon>Arthropoda</taxon>
        <taxon>Hexapoda</taxon>
        <taxon>Insecta</taxon>
        <taxon>Pterygota</taxon>
        <taxon>Neoptera</taxon>
        <taxon>Endopterygota</taxon>
        <taxon>Diptera</taxon>
        <taxon>Nematocera</taxon>
        <taxon>Culicoidea</taxon>
        <taxon>Culicidae</taxon>
        <taxon>Anophelinae</taxon>
        <taxon>Anopheles</taxon>
    </lineage>
</organism>
<dbReference type="AlphaFoldDB" id="A0A084VWU7"/>
<proteinExistence type="predicted"/>
<dbReference type="EMBL" id="ATLV01017755">
    <property type="status" value="NOT_ANNOTATED_CDS"/>
    <property type="molecule type" value="Genomic_DNA"/>
</dbReference>
<accession>A0A084VWU7</accession>
<keyword evidence="1" id="KW-0808">Transferase</keyword>
<evidence type="ECO:0000313" key="2">
    <source>
        <dbReference type="EnsemblMetazoa" id="ASIC010141-PA"/>
    </source>
</evidence>
<reference evidence="1 3" key="1">
    <citation type="journal article" date="2014" name="BMC Genomics">
        <title>Genome sequence of Anopheles sinensis provides insight into genetics basis of mosquito competence for malaria parasites.</title>
        <authorList>
            <person name="Zhou D."/>
            <person name="Zhang D."/>
            <person name="Ding G."/>
            <person name="Shi L."/>
            <person name="Hou Q."/>
            <person name="Ye Y."/>
            <person name="Xu Y."/>
            <person name="Zhou H."/>
            <person name="Xiong C."/>
            <person name="Li S."/>
            <person name="Yu J."/>
            <person name="Hong S."/>
            <person name="Yu X."/>
            <person name="Zou P."/>
            <person name="Chen C."/>
            <person name="Chang X."/>
            <person name="Wang W."/>
            <person name="Lv Y."/>
            <person name="Sun Y."/>
            <person name="Ma L."/>
            <person name="Shen B."/>
            <person name="Zhu C."/>
        </authorList>
    </citation>
    <scope>NUCLEOTIDE SEQUENCE [LARGE SCALE GENOMIC DNA]</scope>
</reference>
<keyword evidence="3" id="KW-1185">Reference proteome</keyword>
<reference evidence="2" key="2">
    <citation type="submission" date="2020-05" db="UniProtKB">
        <authorList>
            <consortium name="EnsemblMetazoa"/>
        </authorList>
    </citation>
    <scope>IDENTIFICATION</scope>
</reference>
<dbReference type="GO" id="GO:0016740">
    <property type="term" value="F:transferase activity"/>
    <property type="evidence" value="ECO:0007669"/>
    <property type="project" value="UniProtKB-KW"/>
</dbReference>